<dbReference type="CDD" id="cd14533">
    <property type="entry name" value="PTP-MTMR3-like"/>
    <property type="match status" value="1"/>
</dbReference>
<feature type="domain" description="Myotubularin phosphatase" evidence="17">
    <location>
        <begin position="162"/>
        <end position="572"/>
    </location>
</feature>
<evidence type="ECO:0000256" key="1">
    <source>
        <dbReference type="ARBA" id="ARBA00004184"/>
    </source>
</evidence>
<dbReference type="GO" id="GO:0046856">
    <property type="term" value="P:phosphatidylinositol dephosphorylation"/>
    <property type="evidence" value="ECO:0007669"/>
    <property type="project" value="TreeGrafter"/>
</dbReference>
<reference evidence="19 20" key="1">
    <citation type="submission" date="2025-04" db="UniProtKB">
        <authorList>
            <consortium name="RefSeq"/>
        </authorList>
    </citation>
    <scope>IDENTIFICATION</scope>
    <source>
        <tissue evidence="19 20">Whole sample</tissue>
    </source>
</reference>
<dbReference type="SUPFAM" id="SSF57903">
    <property type="entry name" value="FYVE/PHD zinc finger"/>
    <property type="match status" value="1"/>
</dbReference>
<evidence type="ECO:0000256" key="10">
    <source>
        <dbReference type="ARBA" id="ARBA00032571"/>
    </source>
</evidence>
<keyword evidence="18" id="KW-1185">Reference proteome</keyword>
<dbReference type="GO" id="GO:0016020">
    <property type="term" value="C:membrane"/>
    <property type="evidence" value="ECO:0007669"/>
    <property type="project" value="TreeGrafter"/>
</dbReference>
<dbReference type="OrthoDB" id="271628at2759"/>
<dbReference type="Pfam" id="PF06602">
    <property type="entry name" value="Myotub-related"/>
    <property type="match status" value="1"/>
</dbReference>
<dbReference type="SUPFAM" id="SSF52799">
    <property type="entry name" value="(Phosphotyrosine protein) phosphatases II"/>
    <property type="match status" value="1"/>
</dbReference>
<evidence type="ECO:0000313" key="19">
    <source>
        <dbReference type="RefSeq" id="XP_022340649.1"/>
    </source>
</evidence>
<organism evidence="18 19">
    <name type="scientific">Crassostrea virginica</name>
    <name type="common">Eastern oyster</name>
    <dbReference type="NCBI Taxonomy" id="6565"/>
    <lineage>
        <taxon>Eukaryota</taxon>
        <taxon>Metazoa</taxon>
        <taxon>Spiralia</taxon>
        <taxon>Lophotrochozoa</taxon>
        <taxon>Mollusca</taxon>
        <taxon>Bivalvia</taxon>
        <taxon>Autobranchia</taxon>
        <taxon>Pteriomorphia</taxon>
        <taxon>Ostreida</taxon>
        <taxon>Ostreoidea</taxon>
        <taxon>Ostreidae</taxon>
        <taxon>Crassostrea</taxon>
    </lineage>
</organism>
<dbReference type="InterPro" id="IPR010569">
    <property type="entry name" value="Myotubularin-like_Pase_dom"/>
</dbReference>
<dbReference type="Gene3D" id="3.30.40.10">
    <property type="entry name" value="Zinc/RING finger domain, C3HC4 (zinc finger)"/>
    <property type="match status" value="1"/>
</dbReference>
<feature type="region of interest" description="Disordered" evidence="14">
    <location>
        <begin position="827"/>
        <end position="866"/>
    </location>
</feature>
<dbReference type="GO" id="GO:0019903">
    <property type="term" value="F:protein phosphatase binding"/>
    <property type="evidence" value="ECO:0007669"/>
    <property type="project" value="TreeGrafter"/>
</dbReference>
<dbReference type="GO" id="GO:0012505">
    <property type="term" value="C:endomembrane system"/>
    <property type="evidence" value="ECO:0007669"/>
    <property type="project" value="UniProtKB-SubCell"/>
</dbReference>
<dbReference type="InterPro" id="IPR030564">
    <property type="entry name" value="Myotubularin"/>
</dbReference>
<feature type="domain" description="Tyrosine specific protein phosphatases" evidence="15">
    <location>
        <begin position="384"/>
        <end position="421"/>
    </location>
</feature>
<feature type="region of interest" description="Disordered" evidence="14">
    <location>
        <begin position="268"/>
        <end position="302"/>
    </location>
</feature>
<protein>
    <recommendedName>
        <fullName evidence="3">phosphatidylinositol-3,5-bisphosphate 3-phosphatase</fullName>
        <ecNumber evidence="3">3.1.3.95</ecNumber>
    </recommendedName>
    <alternativeName>
        <fullName evidence="10">Phosphatidylinositol-3,5-bisphosphate 3-phosphatase</fullName>
    </alternativeName>
</protein>
<dbReference type="Pfam" id="PF01363">
    <property type="entry name" value="FYVE"/>
    <property type="match status" value="1"/>
</dbReference>
<name>A0A8B8EKZ0_CRAVI</name>
<feature type="active site" description="Phosphocysteine intermediate" evidence="11">
    <location>
        <position position="408"/>
    </location>
</feature>
<evidence type="ECO:0000256" key="3">
    <source>
        <dbReference type="ARBA" id="ARBA00012903"/>
    </source>
</evidence>
<evidence type="ECO:0000256" key="4">
    <source>
        <dbReference type="ARBA" id="ARBA00022723"/>
    </source>
</evidence>
<evidence type="ECO:0000259" key="15">
    <source>
        <dbReference type="PROSITE" id="PS50056"/>
    </source>
</evidence>
<gene>
    <name evidence="19 20" type="primary">LOC111135154</name>
</gene>
<dbReference type="GO" id="GO:0010506">
    <property type="term" value="P:regulation of autophagy"/>
    <property type="evidence" value="ECO:0007669"/>
    <property type="project" value="TreeGrafter"/>
</dbReference>
<evidence type="ECO:0000256" key="13">
    <source>
        <dbReference type="PROSITE-ProRule" id="PRU00091"/>
    </source>
</evidence>
<dbReference type="PROSITE" id="PS50178">
    <property type="entry name" value="ZF_FYVE"/>
    <property type="match status" value="1"/>
</dbReference>
<dbReference type="InterPro" id="IPR011011">
    <property type="entry name" value="Znf_FYVE_PHD"/>
</dbReference>
<feature type="domain" description="FYVE-type" evidence="16">
    <location>
        <begin position="977"/>
        <end position="1037"/>
    </location>
</feature>
<dbReference type="Proteomes" id="UP000694844">
    <property type="component" value="Chromosome 5"/>
</dbReference>
<keyword evidence="9" id="KW-0472">Membrane</keyword>
<dbReference type="GeneID" id="111135154"/>
<dbReference type="GO" id="GO:0005737">
    <property type="term" value="C:cytoplasm"/>
    <property type="evidence" value="ECO:0007669"/>
    <property type="project" value="TreeGrafter"/>
</dbReference>
<dbReference type="RefSeq" id="XP_022340649.1">
    <property type="nucleotide sequence ID" value="XM_022484941.1"/>
</dbReference>
<dbReference type="InterPro" id="IPR000387">
    <property type="entry name" value="Tyr_Pase_dom"/>
</dbReference>
<dbReference type="InterPro" id="IPR003595">
    <property type="entry name" value="Tyr_Pase_cat"/>
</dbReference>
<feature type="compositionally biased region" description="Polar residues" evidence="14">
    <location>
        <begin position="645"/>
        <end position="656"/>
    </location>
</feature>
<dbReference type="PROSITE" id="PS50056">
    <property type="entry name" value="TYR_PHOSPHATASE_2"/>
    <property type="match status" value="1"/>
</dbReference>
<evidence type="ECO:0000256" key="7">
    <source>
        <dbReference type="ARBA" id="ARBA00022833"/>
    </source>
</evidence>
<evidence type="ECO:0000313" key="20">
    <source>
        <dbReference type="RefSeq" id="XP_022340650.1"/>
    </source>
</evidence>
<dbReference type="PANTHER" id="PTHR10807">
    <property type="entry name" value="MYOTUBULARIN-RELATED"/>
    <property type="match status" value="1"/>
</dbReference>
<dbReference type="InterPro" id="IPR017455">
    <property type="entry name" value="Znf_FYVE-rel"/>
</dbReference>
<keyword evidence="5 13" id="KW-0863">Zinc-finger</keyword>
<keyword evidence="8" id="KW-0443">Lipid metabolism</keyword>
<dbReference type="GO" id="GO:0052629">
    <property type="term" value="F:phosphatidylinositol-3,5-bisphosphate 3-phosphatase activity"/>
    <property type="evidence" value="ECO:0007669"/>
    <property type="project" value="UniProtKB-EC"/>
</dbReference>
<dbReference type="InterPro" id="IPR000306">
    <property type="entry name" value="Znf_FYVE"/>
</dbReference>
<dbReference type="PROSITE" id="PS51339">
    <property type="entry name" value="PPASE_MYOTUBULARIN"/>
    <property type="match status" value="1"/>
</dbReference>
<feature type="region of interest" description="Disordered" evidence="14">
    <location>
        <begin position="702"/>
        <end position="771"/>
    </location>
</feature>
<evidence type="ECO:0000256" key="6">
    <source>
        <dbReference type="ARBA" id="ARBA00022801"/>
    </source>
</evidence>
<evidence type="ECO:0000259" key="16">
    <source>
        <dbReference type="PROSITE" id="PS50178"/>
    </source>
</evidence>
<feature type="binding site" evidence="12">
    <location>
        <begin position="408"/>
        <end position="414"/>
    </location>
    <ligand>
        <name>substrate</name>
    </ligand>
</feature>
<feature type="binding site" evidence="12">
    <location>
        <begin position="321"/>
        <end position="324"/>
    </location>
    <ligand>
        <name>substrate</name>
    </ligand>
</feature>
<dbReference type="PROSITE" id="PS00383">
    <property type="entry name" value="TYR_PHOSPHATASE_1"/>
    <property type="match status" value="1"/>
</dbReference>
<evidence type="ECO:0000256" key="9">
    <source>
        <dbReference type="ARBA" id="ARBA00023136"/>
    </source>
</evidence>
<evidence type="ECO:0000256" key="5">
    <source>
        <dbReference type="ARBA" id="ARBA00022771"/>
    </source>
</evidence>
<evidence type="ECO:0000256" key="14">
    <source>
        <dbReference type="SAM" id="MobiDB-lite"/>
    </source>
</evidence>
<evidence type="ECO:0000256" key="2">
    <source>
        <dbReference type="ARBA" id="ARBA00007471"/>
    </source>
</evidence>
<dbReference type="GO" id="GO:0008270">
    <property type="term" value="F:zinc ion binding"/>
    <property type="evidence" value="ECO:0007669"/>
    <property type="project" value="UniProtKB-KW"/>
</dbReference>
<feature type="compositionally biased region" description="Basic and acidic residues" evidence="14">
    <location>
        <begin position="751"/>
        <end position="763"/>
    </location>
</feature>
<dbReference type="InterPro" id="IPR029021">
    <property type="entry name" value="Prot-tyrosine_phosphatase-like"/>
</dbReference>
<keyword evidence="6" id="KW-0378">Hydrolase</keyword>
<comment type="subcellular location">
    <subcellularLocation>
        <location evidence="1">Endomembrane system</location>
        <topology evidence="1">Peripheral membrane protein</topology>
    </subcellularLocation>
</comment>
<accession>A0A8B8EKZ0</accession>
<dbReference type="RefSeq" id="XP_022340650.1">
    <property type="nucleotide sequence ID" value="XM_022484942.1"/>
</dbReference>
<dbReference type="InterPro" id="IPR046978">
    <property type="entry name" value="MTMR4_FYVE"/>
</dbReference>
<dbReference type="EC" id="3.1.3.95" evidence="3"/>
<evidence type="ECO:0000313" key="18">
    <source>
        <dbReference type="Proteomes" id="UP000694844"/>
    </source>
</evidence>
<proteinExistence type="inferred from homology"/>
<dbReference type="KEGG" id="cvn:111135154"/>
<dbReference type="SMART" id="SM00404">
    <property type="entry name" value="PTPc_motif"/>
    <property type="match status" value="1"/>
</dbReference>
<feature type="region of interest" description="Disordered" evidence="14">
    <location>
        <begin position="610"/>
        <end position="671"/>
    </location>
</feature>
<keyword evidence="4" id="KW-0479">Metal-binding</keyword>
<dbReference type="SUPFAM" id="SSF50729">
    <property type="entry name" value="PH domain-like"/>
    <property type="match status" value="1"/>
</dbReference>
<dbReference type="SMART" id="SM00064">
    <property type="entry name" value="FYVE"/>
    <property type="match status" value="1"/>
</dbReference>
<feature type="compositionally biased region" description="Polar residues" evidence="14">
    <location>
        <begin position="827"/>
        <end position="852"/>
    </location>
</feature>
<evidence type="ECO:0000256" key="11">
    <source>
        <dbReference type="PIRSR" id="PIRSR630564-1"/>
    </source>
</evidence>
<feature type="compositionally biased region" description="Low complexity" evidence="14">
    <location>
        <begin position="284"/>
        <end position="295"/>
    </location>
</feature>
<dbReference type="InterPro" id="IPR013083">
    <property type="entry name" value="Znf_RING/FYVE/PHD"/>
</dbReference>
<keyword evidence="7" id="KW-0862">Zinc</keyword>
<dbReference type="GO" id="GO:0004438">
    <property type="term" value="F:phosphatidylinositol-3-phosphate phosphatase activity"/>
    <property type="evidence" value="ECO:0007669"/>
    <property type="project" value="TreeGrafter"/>
</dbReference>
<evidence type="ECO:0000256" key="8">
    <source>
        <dbReference type="ARBA" id="ARBA00023098"/>
    </source>
</evidence>
<feature type="compositionally biased region" description="Polar residues" evidence="14">
    <location>
        <begin position="736"/>
        <end position="750"/>
    </location>
</feature>
<dbReference type="InterPro" id="IPR016130">
    <property type="entry name" value="Tyr_Pase_AS"/>
</dbReference>
<evidence type="ECO:0000256" key="12">
    <source>
        <dbReference type="PIRSR" id="PIRSR630564-2"/>
    </source>
</evidence>
<comment type="similarity">
    <text evidence="2">Belongs to the protein-tyrosine phosphatase family. Non-receptor class myotubularin subfamily.</text>
</comment>
<feature type="compositionally biased region" description="Basic and acidic residues" evidence="14">
    <location>
        <begin position="702"/>
        <end position="720"/>
    </location>
</feature>
<feature type="binding site" evidence="12">
    <location>
        <begin position="346"/>
        <end position="347"/>
    </location>
    <ligand>
        <name>substrate</name>
    </ligand>
</feature>
<sequence>MHLKMAYADEPTSLECINKSDLFPKKKLIREDDSLQVPNPLLPGEAPEFLGRTTDGVILLSNYRLLITFRASFVNVPIGMIDSVERTDIFFLNIYCKDATVARCGFNDNDACQSWFLRIMGKLNAPKQLNEFFAFTFHAWCQDPNSGSVESENCYQLCQKDETYTYSFGREIERQKFELKSGKAWRITYVNEDFSLCPTYPKNHIVPASITDEDIKSSAGFRALKRFPSVVWRNQRNGAVLVRCSQPEIGFFNWRNTEDENLMKAFSGACEQNPGKGQKKTLMSEDSSGSESGSQSEEDLDRSDKRVVIIDCRSYRASMANRLKGGGVECVEYYPTCDIQFMNLDNIHAIRKAFTQLRQHCSTASDQLNWLSGLEGTKWMTYVANLLRTASLVVNVMSKEGRSVVVHCSDGWDRTAQIVSLAELMMDSYYRTVEGFQVLVEREWLEFGHKFADRCGNGVNCDDPNERSPVFLQWLDCVYQLYKQFPCAFQFNEAYLIKVVQHTYSHLFGTFLCNTAKERIDGKLSVQTSSLWMLLHPSNSQLHNHLYSPSSEQQVLRPKFDVRNLNLWTSVYFSNYTCSTDLKDLGCDQQEIQETNANNLQKTRSCENLAAPSQEPISSPSRRKSDPSIILDNFDPIPLTKESKTSSNAGISNGTAHSEESNNDNELQNGMSEKDKNLDISKNGVISNGHSSDLEDDFACRKSDREDKDNSESHEDDSSKNGHCNGNFHLEDDKTSSSANIECSTDTLTDGENKIEEKKEHHINGSRRPAQKLSLEKLVTLEKSASISTSTSDISNSNVDLKLPVDSLYSIHQYLCRSTPLRLTYNSNGFSQSKNSQKSSPTTPANSQSSTCPPTPATDKSSESQFGHKIGRLSRHLDSDGLTIFSDPVQQGIQKIKEDYEREIRVIRSHLAAANATLLQHASACSGGNRCILDKDDMLLSPDLNGDFNSLGSNAASDVSWENIDENESKMIRWVPDHAVTHCAECESSFGFLVRKHHCRNCGNIFCGRCSENFSTIPQQNLMTPERVCNRCFTNLQRMSKHMRASNGVIDERPLAYAASN</sequence>
<evidence type="ECO:0000259" key="17">
    <source>
        <dbReference type="PROSITE" id="PS51339"/>
    </source>
</evidence>
<dbReference type="PANTHER" id="PTHR10807:SF75">
    <property type="entry name" value="PHOSPHATIDYLINOSITOL-3-PHOSPHATE PHOSPHATASE"/>
    <property type="match status" value="1"/>
</dbReference>
<dbReference type="AlphaFoldDB" id="A0A8B8EKZ0"/>
<dbReference type="CDD" id="cd15733">
    <property type="entry name" value="FYVE_MTMR4"/>
    <property type="match status" value="1"/>
</dbReference>